<sequence length="204" mass="22998">MSKRPHCPHCDYPLNACLCQAILPMQSDTRVVVLQHPSEVAHAKNSVRLLSRVLTDCELVVGETEQDFSAVRDRLLQDRENTLVLYPAYASIELAAMADSKASSVNPVNLVVIDGTWRKALKIYKLNPWLAELQAVHLGENYQGRYRIRKAKRPDSLSTLEATAYALAELEPGLDVQPLFRAFDALVERQLAAMPEAVRQRYRD</sequence>
<evidence type="ECO:0000256" key="5">
    <source>
        <dbReference type="ARBA" id="ARBA00034489"/>
    </source>
</evidence>
<evidence type="ECO:0000256" key="1">
    <source>
        <dbReference type="ARBA" id="ARBA00012386"/>
    </source>
</evidence>
<dbReference type="RefSeq" id="WP_249249841.1">
    <property type="nucleotide sequence ID" value="NZ_JAKIKT010000006.1"/>
</dbReference>
<dbReference type="Pfam" id="PF03942">
    <property type="entry name" value="DTW"/>
    <property type="match status" value="1"/>
</dbReference>
<protein>
    <recommendedName>
        <fullName evidence="1">tRNA-uridine aminocarboxypropyltransferase</fullName>
        <ecNumber evidence="1">2.5.1.25</ecNumber>
    </recommendedName>
</protein>
<keyword evidence="3" id="KW-0949">S-adenosyl-L-methionine</keyword>
<dbReference type="InterPro" id="IPR039262">
    <property type="entry name" value="DTWD2/TAPT"/>
</dbReference>
<dbReference type="PANTHER" id="PTHR21392">
    <property type="entry name" value="TRNA-URIDINE AMINOCARBOXYPROPYLTRANSFERASE 2"/>
    <property type="match status" value="1"/>
</dbReference>
<evidence type="ECO:0000256" key="2">
    <source>
        <dbReference type="ARBA" id="ARBA00022679"/>
    </source>
</evidence>
<dbReference type="EC" id="2.5.1.25" evidence="1"/>
<dbReference type="SMART" id="SM01144">
    <property type="entry name" value="DTW"/>
    <property type="match status" value="1"/>
</dbReference>
<proteinExistence type="inferred from homology"/>
<reference evidence="7 8" key="1">
    <citation type="submission" date="2022-01" db="EMBL/GenBank/DDBJ databases">
        <title>Whole genome-based taxonomy of the Shewanellaceae.</title>
        <authorList>
            <person name="Martin-Rodriguez A.J."/>
        </authorList>
    </citation>
    <scope>NUCLEOTIDE SEQUENCE [LARGE SCALE GENOMIC DNA]</scope>
    <source>
        <strain evidence="7 8">DSM 21332</strain>
    </source>
</reference>
<gene>
    <name evidence="7" type="ORF">L2725_16000</name>
</gene>
<organism evidence="7 8">
    <name type="scientific">Shewanella corallii</name>
    <dbReference type="NCBI Taxonomy" id="560080"/>
    <lineage>
        <taxon>Bacteria</taxon>
        <taxon>Pseudomonadati</taxon>
        <taxon>Pseudomonadota</taxon>
        <taxon>Gammaproteobacteria</taxon>
        <taxon>Alteromonadales</taxon>
        <taxon>Shewanellaceae</taxon>
        <taxon>Shewanella</taxon>
    </lineage>
</organism>
<evidence type="ECO:0000256" key="4">
    <source>
        <dbReference type="ARBA" id="ARBA00022694"/>
    </source>
</evidence>
<name>A0ABT0N9Y0_9GAMM</name>
<dbReference type="InterPro" id="IPR005636">
    <property type="entry name" value="DTW"/>
</dbReference>
<evidence type="ECO:0000259" key="6">
    <source>
        <dbReference type="SMART" id="SM01144"/>
    </source>
</evidence>
<dbReference type="PANTHER" id="PTHR21392:SF0">
    <property type="entry name" value="TRNA-URIDINE AMINOCARBOXYPROPYLTRANSFERASE 2"/>
    <property type="match status" value="1"/>
</dbReference>
<accession>A0ABT0N9Y0</accession>
<evidence type="ECO:0000256" key="3">
    <source>
        <dbReference type="ARBA" id="ARBA00022691"/>
    </source>
</evidence>
<keyword evidence="8" id="KW-1185">Reference proteome</keyword>
<comment type="similarity">
    <text evidence="5">Belongs to the TDD superfamily. DTWD2 family.</text>
</comment>
<keyword evidence="2" id="KW-0808">Transferase</keyword>
<dbReference type="EMBL" id="JAKIKT010000006">
    <property type="protein sequence ID" value="MCL2915264.1"/>
    <property type="molecule type" value="Genomic_DNA"/>
</dbReference>
<comment type="caution">
    <text evidence="7">The sequence shown here is derived from an EMBL/GenBank/DDBJ whole genome shotgun (WGS) entry which is preliminary data.</text>
</comment>
<dbReference type="Proteomes" id="UP001202831">
    <property type="component" value="Unassembled WGS sequence"/>
</dbReference>
<keyword evidence="4" id="KW-0819">tRNA processing</keyword>
<feature type="domain" description="DTW" evidence="6">
    <location>
        <begin position="3"/>
        <end position="195"/>
    </location>
</feature>
<evidence type="ECO:0000313" key="7">
    <source>
        <dbReference type="EMBL" id="MCL2915264.1"/>
    </source>
</evidence>
<evidence type="ECO:0000313" key="8">
    <source>
        <dbReference type="Proteomes" id="UP001202831"/>
    </source>
</evidence>